<name>A0A7R8V7X4_HERIL</name>
<evidence type="ECO:0000313" key="3">
    <source>
        <dbReference type="EMBL" id="CAD7093145.1"/>
    </source>
</evidence>
<dbReference type="InParanoid" id="A0A7R8V7X4"/>
<dbReference type="GO" id="GO:0016491">
    <property type="term" value="F:oxidoreductase activity"/>
    <property type="evidence" value="ECO:0007669"/>
    <property type="project" value="InterPro"/>
</dbReference>
<evidence type="ECO:0000259" key="2">
    <source>
        <dbReference type="Pfam" id="PF09995"/>
    </source>
</evidence>
<protein>
    <recommendedName>
        <fullName evidence="2">ER-bound oxygenase mpaB/mpaB'/Rubber oxygenase catalytic domain-containing protein</fullName>
    </recommendedName>
</protein>
<proteinExistence type="predicted"/>
<keyword evidence="4" id="KW-1185">Reference proteome</keyword>
<keyword evidence="1" id="KW-0472">Membrane</keyword>
<keyword evidence="1" id="KW-0812">Transmembrane</keyword>
<feature type="transmembrane region" description="Helical" evidence="1">
    <location>
        <begin position="327"/>
        <end position="347"/>
    </location>
</feature>
<sequence>MATAEASERYLSRLLGECGQQPVDADADVIHIQLPPWYDAELFRRGQKFHRKYIASVYIGMLMGLLSILAVPSILNVLMCTGKSETPLKAYRRYVKTIYHAVSWFYNDLQPGSKAWESIEMVRKKHLNARKYCEKAKQITIMQRDMAVTQFGFMGYMILRSKMIGIHINDEKELEGPVHFWRVIGYVMGIKDEINLCTGSVAETKERLKIVLENILRPSLEKPIPNFEPMTTALINGLWHFTRELDKDTCIFVAKRLAGCKGYEFWHSDFKQTPTKEDLEQMQYYKLNWFQRFLVCYFISISDFQMRFKIFRAYFNFGIRKREWINYYFPYTAILIFGIKNAYVRIFGSQKKVAHSE</sequence>
<keyword evidence="1" id="KW-1133">Transmembrane helix</keyword>
<feature type="transmembrane region" description="Helical" evidence="1">
    <location>
        <begin position="289"/>
        <end position="306"/>
    </location>
</feature>
<dbReference type="AlphaFoldDB" id="A0A7R8V7X4"/>
<evidence type="ECO:0000256" key="1">
    <source>
        <dbReference type="SAM" id="Phobius"/>
    </source>
</evidence>
<dbReference type="InterPro" id="IPR018713">
    <property type="entry name" value="MPAB/Lcp_cat_dom"/>
</dbReference>
<gene>
    <name evidence="3" type="ORF">HERILL_LOCUS15450</name>
</gene>
<evidence type="ECO:0000313" key="4">
    <source>
        <dbReference type="Proteomes" id="UP000594454"/>
    </source>
</evidence>
<dbReference type="OrthoDB" id="6361347at2759"/>
<accession>A0A7R8V7X4</accession>
<reference evidence="3 4" key="1">
    <citation type="submission" date="2020-11" db="EMBL/GenBank/DDBJ databases">
        <authorList>
            <person name="Wallbank WR R."/>
            <person name="Pardo Diaz C."/>
            <person name="Kozak K."/>
            <person name="Martin S."/>
            <person name="Jiggins C."/>
            <person name="Moest M."/>
            <person name="Warren A I."/>
            <person name="Generalovic N T."/>
            <person name="Byers J.R.P. K."/>
            <person name="Montejo-Kovacevich G."/>
            <person name="Yen C E."/>
        </authorList>
    </citation>
    <scope>NUCLEOTIDE SEQUENCE [LARGE SCALE GENOMIC DNA]</scope>
</reference>
<dbReference type="EMBL" id="LR899014">
    <property type="protein sequence ID" value="CAD7093145.1"/>
    <property type="molecule type" value="Genomic_DNA"/>
</dbReference>
<feature type="transmembrane region" description="Helical" evidence="1">
    <location>
        <begin position="53"/>
        <end position="75"/>
    </location>
</feature>
<organism evidence="3 4">
    <name type="scientific">Hermetia illucens</name>
    <name type="common">Black soldier fly</name>
    <dbReference type="NCBI Taxonomy" id="343691"/>
    <lineage>
        <taxon>Eukaryota</taxon>
        <taxon>Metazoa</taxon>
        <taxon>Ecdysozoa</taxon>
        <taxon>Arthropoda</taxon>
        <taxon>Hexapoda</taxon>
        <taxon>Insecta</taxon>
        <taxon>Pterygota</taxon>
        <taxon>Neoptera</taxon>
        <taxon>Endopterygota</taxon>
        <taxon>Diptera</taxon>
        <taxon>Brachycera</taxon>
        <taxon>Stratiomyomorpha</taxon>
        <taxon>Stratiomyidae</taxon>
        <taxon>Hermetiinae</taxon>
        <taxon>Hermetia</taxon>
    </lineage>
</organism>
<dbReference type="Pfam" id="PF09995">
    <property type="entry name" value="MPAB_Lcp_cat"/>
    <property type="match status" value="1"/>
</dbReference>
<dbReference type="Proteomes" id="UP000594454">
    <property type="component" value="Chromosome 6"/>
</dbReference>
<dbReference type="PANTHER" id="PTHR37159:SF1">
    <property type="entry name" value="GH11867P"/>
    <property type="match status" value="1"/>
</dbReference>
<dbReference type="PANTHER" id="PTHR37159">
    <property type="entry name" value="GH11867P"/>
    <property type="match status" value="1"/>
</dbReference>
<feature type="domain" description="ER-bound oxygenase mpaB/mpaB'/Rubber oxygenase catalytic" evidence="2">
    <location>
        <begin position="55"/>
        <end position="214"/>
    </location>
</feature>